<keyword evidence="4" id="KW-1133">Transmembrane helix</keyword>
<evidence type="ECO:0000256" key="2">
    <source>
        <dbReference type="ARBA" id="ARBA00029447"/>
    </source>
</evidence>
<dbReference type="InterPro" id="IPR029151">
    <property type="entry name" value="Sensor-like_sf"/>
</dbReference>
<comment type="similarity">
    <text evidence="2">Belongs to the methyl-accepting chemotaxis (MCP) protein family.</text>
</comment>
<name>A0A7Z7AY50_9EURY</name>
<evidence type="ECO:0000256" key="4">
    <source>
        <dbReference type="SAM" id="Phobius"/>
    </source>
</evidence>
<dbReference type="InterPro" id="IPR004089">
    <property type="entry name" value="MCPsignal_dom"/>
</dbReference>
<dbReference type="CDD" id="cd12912">
    <property type="entry name" value="PDC2_MCP_like"/>
    <property type="match status" value="1"/>
</dbReference>
<dbReference type="Proteomes" id="UP000199259">
    <property type="component" value="Unassembled WGS sequence"/>
</dbReference>
<dbReference type="PANTHER" id="PTHR32089">
    <property type="entry name" value="METHYL-ACCEPTING CHEMOTAXIS PROTEIN MCPB"/>
    <property type="match status" value="1"/>
</dbReference>
<accession>A0A7Z7AY50</accession>
<dbReference type="Pfam" id="PF17201">
    <property type="entry name" value="Cache_3-Cache_2"/>
    <property type="match status" value="1"/>
</dbReference>
<keyword evidence="4" id="KW-0812">Transmembrane</keyword>
<dbReference type="CDD" id="cd11386">
    <property type="entry name" value="MCP_signal"/>
    <property type="match status" value="1"/>
</dbReference>
<reference evidence="6 7" key="1">
    <citation type="submission" date="2016-10" db="EMBL/GenBank/DDBJ databases">
        <authorList>
            <person name="Varghese N."/>
            <person name="Submissions S."/>
        </authorList>
    </citation>
    <scope>NUCLEOTIDE SEQUENCE [LARGE SCALE GENOMIC DNA]</scope>
    <source>
        <strain evidence="6 7">PL 12/M</strain>
    </source>
</reference>
<dbReference type="GO" id="GO:0007165">
    <property type="term" value="P:signal transduction"/>
    <property type="evidence" value="ECO:0007669"/>
    <property type="project" value="UniProtKB-KW"/>
</dbReference>
<keyword evidence="7" id="KW-1185">Reference proteome</keyword>
<dbReference type="RefSeq" id="WP_091710592.1">
    <property type="nucleotide sequence ID" value="NZ_FNCA01000008.1"/>
</dbReference>
<organism evidence="6 7">
    <name type="scientific">Methanolobus vulcani</name>
    <dbReference type="NCBI Taxonomy" id="38026"/>
    <lineage>
        <taxon>Archaea</taxon>
        <taxon>Methanobacteriati</taxon>
        <taxon>Methanobacteriota</taxon>
        <taxon>Stenosarchaea group</taxon>
        <taxon>Methanomicrobia</taxon>
        <taxon>Methanosarcinales</taxon>
        <taxon>Methanosarcinaceae</taxon>
        <taxon>Methanolobus</taxon>
    </lineage>
</organism>
<feature type="transmembrane region" description="Helical" evidence="4">
    <location>
        <begin position="306"/>
        <end position="325"/>
    </location>
</feature>
<comment type="caution">
    <text evidence="6">The sequence shown here is derived from an EMBL/GenBank/DDBJ whole genome shotgun (WGS) entry which is preliminary data.</text>
</comment>
<dbReference type="GO" id="GO:0016020">
    <property type="term" value="C:membrane"/>
    <property type="evidence" value="ECO:0007669"/>
    <property type="project" value="InterPro"/>
</dbReference>
<keyword evidence="1 3" id="KW-0807">Transducer</keyword>
<feature type="domain" description="Methyl-accepting transducer" evidence="5">
    <location>
        <begin position="402"/>
        <end position="638"/>
    </location>
</feature>
<dbReference type="Gene3D" id="3.30.450.20">
    <property type="entry name" value="PAS domain"/>
    <property type="match status" value="1"/>
</dbReference>
<dbReference type="SMART" id="SM00283">
    <property type="entry name" value="MA"/>
    <property type="match status" value="1"/>
</dbReference>
<dbReference type="SUPFAM" id="SSF58104">
    <property type="entry name" value="Methyl-accepting chemotaxis protein (MCP) signaling domain"/>
    <property type="match status" value="1"/>
</dbReference>
<evidence type="ECO:0000256" key="1">
    <source>
        <dbReference type="ARBA" id="ARBA00023224"/>
    </source>
</evidence>
<keyword evidence="4" id="KW-0472">Membrane</keyword>
<dbReference type="Gene3D" id="1.10.287.950">
    <property type="entry name" value="Methyl-accepting chemotaxis protein"/>
    <property type="match status" value="1"/>
</dbReference>
<dbReference type="InterPro" id="IPR033462">
    <property type="entry name" value="Cache_3-Cache_2"/>
</dbReference>
<dbReference type="AlphaFoldDB" id="A0A7Z7AY50"/>
<dbReference type="PROSITE" id="PS50111">
    <property type="entry name" value="CHEMOTAXIS_TRANSDUC_2"/>
    <property type="match status" value="1"/>
</dbReference>
<evidence type="ECO:0000313" key="7">
    <source>
        <dbReference type="Proteomes" id="UP000199259"/>
    </source>
</evidence>
<evidence type="ECO:0000313" key="6">
    <source>
        <dbReference type="EMBL" id="SDG15684.1"/>
    </source>
</evidence>
<dbReference type="Pfam" id="PF00015">
    <property type="entry name" value="MCPsignal"/>
    <property type="match status" value="1"/>
</dbReference>
<evidence type="ECO:0000259" key="5">
    <source>
        <dbReference type="PROSITE" id="PS50111"/>
    </source>
</evidence>
<protein>
    <submittedName>
        <fullName evidence="6">Methyl-accepting chemotaxis protein</fullName>
    </submittedName>
</protein>
<sequence>MNLNKSFNFKNITISKKIIVFALILTILPVTAVGIFSYEQTAGAIREQLHERLDEQVLMEEQYIDAVFSVAQENLVASAGVADEVFYSNGNPSISNGNMILGEDYVVNGNNEIVDNVKRQTGSEVSIFQVRDGYATRISTTTTNSDGSRALGSRVSDEVYNAVVTNGKIYTGRANVLGEYYLAYYKAIKDTSGNTIGILSIGIPEEVYRLQIKKQMSGIVVGQTGYMYVIDSNGNVIIHPSVEGDNLITNDFIKEMIANKDGRITYMWEGREKVMSYAYYPDKDWIIVTGTYVDEFEAPVRAIRDGIVAAVLVFAILGAGAAIIISRSISGGIQKIVADFKQISDDALEGKINTRAETDVDIDFTAIPSGLNEILNSLSAVIGVVSKSANSVASTAEEMSASIEEMTAASTEISDTVNEIARGSQEQSSRAEDISRTMNDMTIGVQDIANNAQNAAEAANAARDFIANVGQQSRDLLAQMDAIQNATNTSSTVIKELESKSNQIGEIVDIITSIADQTNLLALNAAIEAARAGEHGRGFAVVADEVRKLAENSGTAASQIADLLTEIKDGTHEAVASMDNGTKTVSDGVVALSGTVEAVQKIVEESNRIAQMAESIAAAAQEQSASIEEVTATVDEVASISQESASGTEQTSAAVEQQNATMMEITRSSQELAQMATDMQEIVSKYITE</sequence>
<dbReference type="EMBL" id="FNCA01000008">
    <property type="protein sequence ID" value="SDG15684.1"/>
    <property type="molecule type" value="Genomic_DNA"/>
</dbReference>
<evidence type="ECO:0000256" key="3">
    <source>
        <dbReference type="PROSITE-ProRule" id="PRU00284"/>
    </source>
</evidence>
<proteinExistence type="inferred from homology"/>
<dbReference type="SUPFAM" id="SSF103190">
    <property type="entry name" value="Sensory domain-like"/>
    <property type="match status" value="1"/>
</dbReference>
<dbReference type="OrthoDB" id="8523at2157"/>
<gene>
    <name evidence="6" type="ORF">SAMN04488589_2299</name>
</gene>
<dbReference type="PANTHER" id="PTHR32089:SF112">
    <property type="entry name" value="LYSOZYME-LIKE PROTEIN-RELATED"/>
    <property type="match status" value="1"/>
</dbReference>